<name>A0ABY6DF22_9RHOB</name>
<gene>
    <name evidence="1" type="ORF">N7U68_08985</name>
</gene>
<proteinExistence type="predicted"/>
<protein>
    <submittedName>
        <fullName evidence="1">Uncharacterized protein</fullName>
    </submittedName>
</protein>
<accession>A0ABY6DF22</accession>
<keyword evidence="2" id="KW-1185">Reference proteome</keyword>
<dbReference type="RefSeq" id="WP_263048887.1">
    <property type="nucleotide sequence ID" value="NZ_CP106738.1"/>
</dbReference>
<sequence>MFLEVPPAAAPNGFPALVKKLIALEHSVALFRLLGGGMGDTGDMGQPLPGSRLAVLPTASHTAVIAQSNLMHTFIESVFQRETPQELFE</sequence>
<organism evidence="1 2">
    <name type="scientific">Roseovarius pelagicus</name>
    <dbReference type="NCBI Taxonomy" id="2980108"/>
    <lineage>
        <taxon>Bacteria</taxon>
        <taxon>Pseudomonadati</taxon>
        <taxon>Pseudomonadota</taxon>
        <taxon>Alphaproteobacteria</taxon>
        <taxon>Rhodobacterales</taxon>
        <taxon>Roseobacteraceae</taxon>
        <taxon>Roseovarius</taxon>
    </lineage>
</organism>
<dbReference type="Proteomes" id="UP001064087">
    <property type="component" value="Chromosome"/>
</dbReference>
<reference evidence="1" key="1">
    <citation type="submission" date="2022-10" db="EMBL/GenBank/DDBJ databases">
        <title>Roseovarius pelagicus sp. nov., isolated from Arctic seawater.</title>
        <authorList>
            <person name="Hong Y.W."/>
            <person name="Hwang C.Y."/>
        </authorList>
    </citation>
    <scope>NUCLEOTIDE SEQUENCE</scope>
    <source>
        <strain evidence="1">HL-MP18</strain>
    </source>
</reference>
<evidence type="ECO:0000313" key="2">
    <source>
        <dbReference type="Proteomes" id="UP001064087"/>
    </source>
</evidence>
<evidence type="ECO:0000313" key="1">
    <source>
        <dbReference type="EMBL" id="UXX84751.1"/>
    </source>
</evidence>
<dbReference type="EMBL" id="CP106738">
    <property type="protein sequence ID" value="UXX84751.1"/>
    <property type="molecule type" value="Genomic_DNA"/>
</dbReference>